<dbReference type="EMBL" id="PUHY01000006">
    <property type="protein sequence ID" value="PQO35975.1"/>
    <property type="molecule type" value="Genomic_DNA"/>
</dbReference>
<dbReference type="AlphaFoldDB" id="A0A2S8FUX1"/>
<organism evidence="1 2">
    <name type="scientific">Blastopirellula marina</name>
    <dbReference type="NCBI Taxonomy" id="124"/>
    <lineage>
        <taxon>Bacteria</taxon>
        <taxon>Pseudomonadati</taxon>
        <taxon>Planctomycetota</taxon>
        <taxon>Planctomycetia</taxon>
        <taxon>Pirellulales</taxon>
        <taxon>Pirellulaceae</taxon>
        <taxon>Blastopirellula</taxon>
    </lineage>
</organism>
<comment type="caution">
    <text evidence="1">The sequence shown here is derived from an EMBL/GenBank/DDBJ whole genome shotgun (WGS) entry which is preliminary data.</text>
</comment>
<proteinExistence type="predicted"/>
<name>A0A2S8FUX1_9BACT</name>
<protein>
    <recommendedName>
        <fullName evidence="3">Carboxypeptidase regulatory-like domain-containing protein</fullName>
    </recommendedName>
</protein>
<evidence type="ECO:0000313" key="2">
    <source>
        <dbReference type="Proteomes" id="UP000238322"/>
    </source>
</evidence>
<accession>A0A2S8FUX1</accession>
<sequence>MCSLYQWGTLSVTKTNGLWSALLIVALAPMAIGCDSDGKVHIEGTATWNGTPIENGYVELQPLNGEGQFASAEIADGKFTLSTLPGSRRVKVTAQKKIGETAPTERIPEPEPIMFQFIPPEFNSESTLEMKISESDPTLNLDLKGNELQSSQKLDAAAQQRKRAQGGT</sequence>
<evidence type="ECO:0008006" key="3">
    <source>
        <dbReference type="Google" id="ProtNLM"/>
    </source>
</evidence>
<dbReference type="Proteomes" id="UP000238322">
    <property type="component" value="Unassembled WGS sequence"/>
</dbReference>
<gene>
    <name evidence="1" type="ORF">C5Y83_08595</name>
</gene>
<reference evidence="1 2" key="1">
    <citation type="submission" date="2018-02" db="EMBL/GenBank/DDBJ databases">
        <title>Comparative genomes isolates from brazilian mangrove.</title>
        <authorList>
            <person name="Araujo J.E."/>
            <person name="Taketani R.G."/>
            <person name="Silva M.C.P."/>
            <person name="Loureco M.V."/>
            <person name="Andreote F.D."/>
        </authorList>
    </citation>
    <scope>NUCLEOTIDE SEQUENCE [LARGE SCALE GENOMIC DNA]</scope>
    <source>
        <strain evidence="1 2">Hex-1 MGV</strain>
    </source>
</reference>
<evidence type="ECO:0000313" key="1">
    <source>
        <dbReference type="EMBL" id="PQO35975.1"/>
    </source>
</evidence>